<dbReference type="PANTHER" id="PTHR38793">
    <property type="entry name" value="SLATT_FUNGAL DOMAIN-CONTAINING PROTEIN-RELATED"/>
    <property type="match status" value="1"/>
</dbReference>
<reference evidence="4" key="3">
    <citation type="submission" date="2010-09" db="EMBL/GenBank/DDBJ databases">
        <title>Annotation of Gaeumannomyces graminis var. tritici R3-111a-1.</title>
        <authorList>
            <consortium name="The Broad Institute Genome Sequencing Platform"/>
            <person name="Ma L.-J."/>
            <person name="Dead R."/>
            <person name="Young S.K."/>
            <person name="Zeng Q."/>
            <person name="Gargeya S."/>
            <person name="Fitzgerald M."/>
            <person name="Haas B."/>
            <person name="Abouelleil A."/>
            <person name="Alvarado L."/>
            <person name="Arachchi H.M."/>
            <person name="Berlin A."/>
            <person name="Brown A."/>
            <person name="Chapman S.B."/>
            <person name="Chen Z."/>
            <person name="Dunbar C."/>
            <person name="Freedman E."/>
            <person name="Gearin G."/>
            <person name="Gellesch M."/>
            <person name="Goldberg J."/>
            <person name="Griggs A."/>
            <person name="Gujja S."/>
            <person name="Heiman D."/>
            <person name="Howarth C."/>
            <person name="Larson L."/>
            <person name="Lui A."/>
            <person name="MacDonald P.J.P."/>
            <person name="Mehta T."/>
            <person name="Montmayeur A."/>
            <person name="Murphy C."/>
            <person name="Neiman D."/>
            <person name="Pearson M."/>
            <person name="Priest M."/>
            <person name="Roberts A."/>
            <person name="Saif S."/>
            <person name="Shea T."/>
            <person name="Shenoy N."/>
            <person name="Sisk P."/>
            <person name="Stolte C."/>
            <person name="Sykes S."/>
            <person name="Yandava C."/>
            <person name="Wortman J."/>
            <person name="Nusbaum C."/>
            <person name="Birren B."/>
        </authorList>
    </citation>
    <scope>NUCLEOTIDE SEQUENCE</scope>
    <source>
        <strain evidence="4">R3-111a-1</strain>
    </source>
</reference>
<keyword evidence="6" id="KW-1185">Reference proteome</keyword>
<feature type="domain" description="SMODS and SLOG-associating 2TM effector" evidence="3">
    <location>
        <begin position="132"/>
        <end position="249"/>
    </location>
</feature>
<dbReference type="PANTHER" id="PTHR38793:SF3">
    <property type="entry name" value="SMODS AND SLOG-ASSOCIATING 2TM EFFECTOR DOMAIN-CONTAINING PROTEIN"/>
    <property type="match status" value="1"/>
</dbReference>
<evidence type="ECO:0000256" key="2">
    <source>
        <dbReference type="SAM" id="Phobius"/>
    </source>
</evidence>
<accession>J3NW58</accession>
<dbReference type="eggNOG" id="ENOG502SVHM">
    <property type="taxonomic scope" value="Eukaryota"/>
</dbReference>
<dbReference type="EMBL" id="GL385397">
    <property type="protein sequence ID" value="EJT75590.1"/>
    <property type="molecule type" value="Genomic_DNA"/>
</dbReference>
<dbReference type="OrthoDB" id="4472872at2759"/>
<reference evidence="4" key="2">
    <citation type="submission" date="2010-07" db="EMBL/GenBank/DDBJ databases">
        <authorList>
            <consortium name="The Broad Institute Genome Sequencing Platform"/>
            <consortium name="Broad Institute Genome Sequencing Center for Infectious Disease"/>
            <person name="Ma L.-J."/>
            <person name="Dead R."/>
            <person name="Young S."/>
            <person name="Zeng Q."/>
            <person name="Koehrsen M."/>
            <person name="Alvarado L."/>
            <person name="Berlin A."/>
            <person name="Chapman S.B."/>
            <person name="Chen Z."/>
            <person name="Freedman E."/>
            <person name="Gellesch M."/>
            <person name="Goldberg J."/>
            <person name="Griggs A."/>
            <person name="Gujja S."/>
            <person name="Heilman E.R."/>
            <person name="Heiman D."/>
            <person name="Hepburn T."/>
            <person name="Howarth C."/>
            <person name="Jen D."/>
            <person name="Larson L."/>
            <person name="Mehta T."/>
            <person name="Neiman D."/>
            <person name="Pearson M."/>
            <person name="Roberts A."/>
            <person name="Saif S."/>
            <person name="Shea T."/>
            <person name="Shenoy N."/>
            <person name="Sisk P."/>
            <person name="Stolte C."/>
            <person name="Sykes S."/>
            <person name="Walk T."/>
            <person name="White J."/>
            <person name="Yandava C."/>
            <person name="Haas B."/>
            <person name="Nusbaum C."/>
            <person name="Birren B."/>
        </authorList>
    </citation>
    <scope>NUCLEOTIDE SEQUENCE</scope>
    <source>
        <strain evidence="4">R3-111a-1</strain>
    </source>
</reference>
<feature type="region of interest" description="Disordered" evidence="1">
    <location>
        <begin position="81"/>
        <end position="102"/>
    </location>
</feature>
<feature type="compositionally biased region" description="Polar residues" evidence="1">
    <location>
        <begin position="90"/>
        <end position="102"/>
    </location>
</feature>
<reference evidence="5" key="5">
    <citation type="submission" date="2018-04" db="UniProtKB">
        <authorList>
            <consortium name="EnsemblFungi"/>
        </authorList>
    </citation>
    <scope>IDENTIFICATION</scope>
    <source>
        <strain evidence="5">R3-111a-1</strain>
    </source>
</reference>
<evidence type="ECO:0000256" key="1">
    <source>
        <dbReference type="SAM" id="MobiDB-lite"/>
    </source>
</evidence>
<feature type="transmembrane region" description="Helical" evidence="2">
    <location>
        <begin position="144"/>
        <end position="170"/>
    </location>
</feature>
<evidence type="ECO:0000313" key="6">
    <source>
        <dbReference type="Proteomes" id="UP000006039"/>
    </source>
</evidence>
<evidence type="ECO:0000313" key="5">
    <source>
        <dbReference type="EnsemblFungi" id="EJT75590"/>
    </source>
</evidence>
<dbReference type="AlphaFoldDB" id="J3NW58"/>
<proteinExistence type="predicted"/>
<sequence>MSADVSSASTGVPKYATEATITDKDDWPSSPPPNARGASADKAPSPPPHVAPAVDTLHTTSPELLNQPITLEAFRALVGIPQQQQQQQQHATGPSGTQLPAPSTITRRTWRTLLLRDDPATAERPTSMYYKLRRDERRARAMHALVDAVVYGSMLLQMAFAAALIVLGALNGDYHVPVAVVGAMTGILAGVLSLVKGQGLPNRYVRYAGECRRVADEMEFMERGLRAGVGRVTYADVLALHRLYEAAIEDGVANHPSAWVSSIDAVGKGAPGPGRREDGLVLGARVPGLVSAPQGAMGVKSG</sequence>
<organism evidence="4">
    <name type="scientific">Gaeumannomyces tritici (strain R3-111a-1)</name>
    <name type="common">Wheat and barley take-all root rot fungus</name>
    <name type="synonym">Gaeumannomyces graminis var. tritici</name>
    <dbReference type="NCBI Taxonomy" id="644352"/>
    <lineage>
        <taxon>Eukaryota</taxon>
        <taxon>Fungi</taxon>
        <taxon>Dikarya</taxon>
        <taxon>Ascomycota</taxon>
        <taxon>Pezizomycotina</taxon>
        <taxon>Sordariomycetes</taxon>
        <taxon>Sordariomycetidae</taxon>
        <taxon>Magnaporthales</taxon>
        <taxon>Magnaporthaceae</taxon>
        <taxon>Gaeumannomyces</taxon>
    </lineage>
</organism>
<reference evidence="6" key="1">
    <citation type="submission" date="2010-07" db="EMBL/GenBank/DDBJ databases">
        <title>The genome sequence of Gaeumannomyces graminis var. tritici strain R3-111a-1.</title>
        <authorList>
            <consortium name="The Broad Institute Genome Sequencing Platform"/>
            <person name="Ma L.-J."/>
            <person name="Dead R."/>
            <person name="Young S."/>
            <person name="Zeng Q."/>
            <person name="Koehrsen M."/>
            <person name="Alvarado L."/>
            <person name="Berlin A."/>
            <person name="Chapman S.B."/>
            <person name="Chen Z."/>
            <person name="Freedman E."/>
            <person name="Gellesch M."/>
            <person name="Goldberg J."/>
            <person name="Griggs A."/>
            <person name="Gujja S."/>
            <person name="Heilman E.R."/>
            <person name="Heiman D."/>
            <person name="Hepburn T."/>
            <person name="Howarth C."/>
            <person name="Jen D."/>
            <person name="Larson L."/>
            <person name="Mehta T."/>
            <person name="Neiman D."/>
            <person name="Pearson M."/>
            <person name="Roberts A."/>
            <person name="Saif S."/>
            <person name="Shea T."/>
            <person name="Shenoy N."/>
            <person name="Sisk P."/>
            <person name="Stolte C."/>
            <person name="Sykes S."/>
            <person name="Walk T."/>
            <person name="White J."/>
            <person name="Yandava C."/>
            <person name="Haas B."/>
            <person name="Nusbaum C."/>
            <person name="Birren B."/>
        </authorList>
    </citation>
    <scope>NUCLEOTIDE SEQUENCE [LARGE SCALE GENOMIC DNA]</scope>
    <source>
        <strain evidence="6">R3-111a-1</strain>
    </source>
</reference>
<dbReference type="RefSeq" id="XP_009221590.1">
    <property type="nucleotide sequence ID" value="XM_009223326.1"/>
</dbReference>
<dbReference type="EnsemblFungi" id="EJT75590">
    <property type="protein sequence ID" value="EJT75590"/>
    <property type="gene ID" value="GGTG_05523"/>
</dbReference>
<dbReference type="NCBIfam" id="NF033635">
    <property type="entry name" value="SLATT_fungal"/>
    <property type="match status" value="1"/>
</dbReference>
<dbReference type="Pfam" id="PF18142">
    <property type="entry name" value="SLATT_fungal"/>
    <property type="match status" value="1"/>
</dbReference>
<keyword evidence="2" id="KW-0472">Membrane</keyword>
<protein>
    <recommendedName>
        <fullName evidence="3">SMODS and SLOG-associating 2TM effector domain-containing protein</fullName>
    </recommendedName>
</protein>
<gene>
    <name evidence="5" type="primary">20345981</name>
    <name evidence="4" type="ORF">GGTG_05523</name>
</gene>
<name>J3NW58_GAET3</name>
<dbReference type="VEuPathDB" id="FungiDB:GGTG_05523"/>
<keyword evidence="2" id="KW-1133">Transmembrane helix</keyword>
<dbReference type="HOGENOM" id="CLU_874570_0_0_1"/>
<dbReference type="InterPro" id="IPR041622">
    <property type="entry name" value="SLATT_fungi"/>
</dbReference>
<feature type="transmembrane region" description="Helical" evidence="2">
    <location>
        <begin position="176"/>
        <end position="195"/>
    </location>
</feature>
<dbReference type="Proteomes" id="UP000006039">
    <property type="component" value="Unassembled WGS sequence"/>
</dbReference>
<dbReference type="GeneID" id="20345981"/>
<evidence type="ECO:0000259" key="3">
    <source>
        <dbReference type="Pfam" id="PF18142"/>
    </source>
</evidence>
<keyword evidence="2" id="KW-0812">Transmembrane</keyword>
<evidence type="ECO:0000313" key="4">
    <source>
        <dbReference type="EMBL" id="EJT75590.1"/>
    </source>
</evidence>
<feature type="region of interest" description="Disordered" evidence="1">
    <location>
        <begin position="1"/>
        <end position="55"/>
    </location>
</feature>
<feature type="compositionally biased region" description="Polar residues" evidence="1">
    <location>
        <begin position="1"/>
        <end position="10"/>
    </location>
</feature>
<reference evidence="5" key="4">
    <citation type="journal article" date="2015" name="G3 (Bethesda)">
        <title>Genome sequences of three phytopathogenic species of the Magnaporthaceae family of fungi.</title>
        <authorList>
            <person name="Okagaki L.H."/>
            <person name="Nunes C.C."/>
            <person name="Sailsbery J."/>
            <person name="Clay B."/>
            <person name="Brown D."/>
            <person name="John T."/>
            <person name="Oh Y."/>
            <person name="Young N."/>
            <person name="Fitzgerald M."/>
            <person name="Haas B.J."/>
            <person name="Zeng Q."/>
            <person name="Young S."/>
            <person name="Adiconis X."/>
            <person name="Fan L."/>
            <person name="Levin J.Z."/>
            <person name="Mitchell T.K."/>
            <person name="Okubara P.A."/>
            <person name="Farman M.L."/>
            <person name="Kohn L.M."/>
            <person name="Birren B."/>
            <person name="Ma L.-J."/>
            <person name="Dean R.A."/>
        </authorList>
    </citation>
    <scope>NUCLEOTIDE SEQUENCE</scope>
    <source>
        <strain evidence="5">R3-111a-1</strain>
    </source>
</reference>